<name>A0A1I3JRD1_9ACTN</name>
<organism evidence="3 4">
    <name type="scientific">Streptosporangium canum</name>
    <dbReference type="NCBI Taxonomy" id="324952"/>
    <lineage>
        <taxon>Bacteria</taxon>
        <taxon>Bacillati</taxon>
        <taxon>Actinomycetota</taxon>
        <taxon>Actinomycetes</taxon>
        <taxon>Streptosporangiales</taxon>
        <taxon>Streptosporangiaceae</taxon>
        <taxon>Streptosporangium</taxon>
    </lineage>
</organism>
<dbReference type="Gene3D" id="3.30.70.100">
    <property type="match status" value="1"/>
</dbReference>
<dbReference type="EMBL" id="FOQY01000004">
    <property type="protein sequence ID" value="SFI62726.1"/>
    <property type="molecule type" value="Genomic_DNA"/>
</dbReference>
<dbReference type="SUPFAM" id="SSF55008">
    <property type="entry name" value="HMA, heavy metal-associated domain"/>
    <property type="match status" value="1"/>
</dbReference>
<reference evidence="4" key="1">
    <citation type="submission" date="2016-10" db="EMBL/GenBank/DDBJ databases">
        <authorList>
            <person name="Varghese N."/>
            <person name="Submissions S."/>
        </authorList>
    </citation>
    <scope>NUCLEOTIDE SEQUENCE [LARGE SCALE GENOMIC DNA]</scope>
    <source>
        <strain evidence="4">CGMCC 4.2126</strain>
    </source>
</reference>
<dbReference type="InterPro" id="IPR017969">
    <property type="entry name" value="Heavy-metal-associated_CS"/>
</dbReference>
<accession>A0A1I3JRD1</accession>
<gene>
    <name evidence="3" type="ORF">SAMN05216275_104105</name>
</gene>
<dbReference type="GeneID" id="96297291"/>
<dbReference type="Proteomes" id="UP000199111">
    <property type="component" value="Unassembled WGS sequence"/>
</dbReference>
<keyword evidence="4" id="KW-1185">Reference proteome</keyword>
<keyword evidence="1" id="KW-0479">Metal-binding</keyword>
<dbReference type="RefSeq" id="WP_093886253.1">
    <property type="nucleotide sequence ID" value="NZ_FOQY01000004.1"/>
</dbReference>
<evidence type="ECO:0000313" key="4">
    <source>
        <dbReference type="Proteomes" id="UP000199111"/>
    </source>
</evidence>
<dbReference type="Pfam" id="PF00403">
    <property type="entry name" value="HMA"/>
    <property type="match status" value="1"/>
</dbReference>
<dbReference type="PROSITE" id="PS01047">
    <property type="entry name" value="HMA_1"/>
    <property type="match status" value="1"/>
</dbReference>
<dbReference type="InterPro" id="IPR006121">
    <property type="entry name" value="HMA_dom"/>
</dbReference>
<dbReference type="AlphaFoldDB" id="A0A1I3JRD1"/>
<dbReference type="GO" id="GO:0046872">
    <property type="term" value="F:metal ion binding"/>
    <property type="evidence" value="ECO:0007669"/>
    <property type="project" value="UniProtKB-KW"/>
</dbReference>
<dbReference type="CDD" id="cd00371">
    <property type="entry name" value="HMA"/>
    <property type="match status" value="1"/>
</dbReference>
<proteinExistence type="predicted"/>
<dbReference type="InterPro" id="IPR036163">
    <property type="entry name" value="HMA_dom_sf"/>
</dbReference>
<evidence type="ECO:0000256" key="1">
    <source>
        <dbReference type="ARBA" id="ARBA00022723"/>
    </source>
</evidence>
<evidence type="ECO:0000259" key="2">
    <source>
        <dbReference type="PROSITE" id="PS50846"/>
    </source>
</evidence>
<dbReference type="PROSITE" id="PS50846">
    <property type="entry name" value="HMA_2"/>
    <property type="match status" value="1"/>
</dbReference>
<evidence type="ECO:0000313" key="3">
    <source>
        <dbReference type="EMBL" id="SFI62726.1"/>
    </source>
</evidence>
<feature type="domain" description="HMA" evidence="2">
    <location>
        <begin position="21"/>
        <end position="85"/>
    </location>
</feature>
<protein>
    <submittedName>
        <fullName evidence="3">Copper chaperone CopZ</fullName>
    </submittedName>
</protein>
<sequence length="93" mass="9139">MCTACACGTQDSASAQVEITEGRTYTVSGMTCGHCVSSVSAEIGGIGGVTGVQVDLATGLVTVSGATFSDEEIRAAVDRAGYALADTSPASVS</sequence>